<dbReference type="AlphaFoldDB" id="A0A1E7XZI2"/>
<organism evidence="2 4">
    <name type="scientific">Bifidobacterium adolescentis</name>
    <dbReference type="NCBI Taxonomy" id="1680"/>
    <lineage>
        <taxon>Bacteria</taxon>
        <taxon>Bacillati</taxon>
        <taxon>Actinomycetota</taxon>
        <taxon>Actinomycetes</taxon>
        <taxon>Bifidobacteriales</taxon>
        <taxon>Bifidobacteriaceae</taxon>
        <taxon>Bifidobacterium</taxon>
    </lineage>
</organism>
<dbReference type="InterPro" id="IPR027417">
    <property type="entry name" value="P-loop_NTPase"/>
</dbReference>
<dbReference type="InterPro" id="IPR003959">
    <property type="entry name" value="ATPase_AAA_core"/>
</dbReference>
<evidence type="ECO:0000313" key="5">
    <source>
        <dbReference type="Proteomes" id="UP000193377"/>
    </source>
</evidence>
<keyword evidence="3" id="KW-0067">ATP-binding</keyword>
<name>A0A1E7XZI2_BIFAD</name>
<reference evidence="3 5" key="1">
    <citation type="journal article" date="2016" name="Sci. Rep.">
        <title>Evaluation of genetic diversity among strains of the human gut commensal Bifidobacterium adolescentis.</title>
        <authorList>
            <person name="Duranti S."/>
            <person name="Milani C."/>
            <person name="Lugli G.A."/>
            <person name="Mancabelli L."/>
            <person name="Turroni F."/>
            <person name="Ferrario C."/>
            <person name="Mangifesta M."/>
            <person name="Viappiani A."/>
            <person name="Sanchez B."/>
            <person name="Margolles A."/>
            <person name="van Sinderen D."/>
            <person name="Ventura M."/>
        </authorList>
    </citation>
    <scope>NUCLEOTIDE SEQUENCE [LARGE SCALE GENOMIC DNA]</scope>
    <source>
        <strain evidence="3 5">487B</strain>
    </source>
</reference>
<keyword evidence="3" id="KW-0547">Nucleotide-binding</keyword>
<evidence type="ECO:0000313" key="3">
    <source>
        <dbReference type="EMBL" id="OSG85450.1"/>
    </source>
</evidence>
<gene>
    <name evidence="3" type="ORF">B0487_1894</name>
    <name evidence="2" type="ORF">BBK15_07035</name>
</gene>
<dbReference type="SMART" id="SM00382">
    <property type="entry name" value="AAA"/>
    <property type="match status" value="1"/>
</dbReference>
<dbReference type="Proteomes" id="UP000193377">
    <property type="component" value="Unassembled WGS sequence"/>
</dbReference>
<reference evidence="2 4" key="2">
    <citation type="submission" date="2016-07" db="EMBL/GenBank/DDBJ databases">
        <title>Draft Genome Sequence of Bifidobacterium adolescentis strain Km 4.</title>
        <authorList>
            <person name="Danilenko V.N."/>
        </authorList>
    </citation>
    <scope>NUCLEOTIDE SEQUENCE [LARGE SCALE GENOMIC DNA]</scope>
    <source>
        <strain evidence="2 4">Km 4</strain>
    </source>
</reference>
<dbReference type="GO" id="GO:0005524">
    <property type="term" value="F:ATP binding"/>
    <property type="evidence" value="ECO:0007669"/>
    <property type="project" value="UniProtKB-KW"/>
</dbReference>
<dbReference type="SUPFAM" id="SSF52540">
    <property type="entry name" value="P-loop containing nucleoside triphosphate hydrolases"/>
    <property type="match status" value="1"/>
</dbReference>
<dbReference type="Proteomes" id="UP000175684">
    <property type="component" value="Unassembled WGS sequence"/>
</dbReference>
<evidence type="ECO:0000313" key="2">
    <source>
        <dbReference type="EMBL" id="OFA34737.1"/>
    </source>
</evidence>
<evidence type="ECO:0000313" key="4">
    <source>
        <dbReference type="Proteomes" id="UP000175684"/>
    </source>
</evidence>
<feature type="domain" description="AAA+ ATPase" evidence="1">
    <location>
        <begin position="22"/>
        <end position="353"/>
    </location>
</feature>
<dbReference type="EMBL" id="LNKD01000004">
    <property type="protein sequence ID" value="OSG85450.1"/>
    <property type="molecule type" value="Genomic_DNA"/>
</dbReference>
<dbReference type="Pfam" id="PF13476">
    <property type="entry name" value="AAA_23"/>
    <property type="match status" value="1"/>
</dbReference>
<dbReference type="EMBL" id="MAXD01000005">
    <property type="protein sequence ID" value="OFA34737.1"/>
    <property type="molecule type" value="Genomic_DNA"/>
</dbReference>
<dbReference type="Pfam" id="PF13304">
    <property type="entry name" value="AAA_21"/>
    <property type="match status" value="1"/>
</dbReference>
<proteinExistence type="predicted"/>
<protein>
    <submittedName>
        <fullName evidence="3">ATP-binding protein</fullName>
    </submittedName>
</protein>
<dbReference type="InterPro" id="IPR051396">
    <property type="entry name" value="Bact_Antivir_Def_Nuclease"/>
</dbReference>
<dbReference type="Gene3D" id="3.40.50.300">
    <property type="entry name" value="P-loop containing nucleotide triphosphate hydrolases"/>
    <property type="match status" value="2"/>
</dbReference>
<evidence type="ECO:0000259" key="1">
    <source>
        <dbReference type="SMART" id="SM00382"/>
    </source>
</evidence>
<dbReference type="PANTHER" id="PTHR43581:SF4">
    <property type="entry name" value="ATP_GTP PHOSPHATASE"/>
    <property type="match status" value="1"/>
</dbReference>
<sequence>MRLERIELKNYRQFGIFETDFDKRLTVLCGDNGAGKTAVLDAIAVALGTFLMHVDGPNARIVSPMLSESDVRLQIGKAGSLSSYEPQTPTVVAAQGTIGGDRIQWSRKLNRLGGRTTVSEAKDASKISKCMQESIKSDANAVLPLLAYYGTGRLWVHKRGMSGMPNVFEKRFSRANGYIDCLDSVTNEKLMLGWFRHMTMVGLQYGQRIPELVAVRQALSTCLKDLSPDYSDVTVTYSLKQNALVLTTVDKTGEQLELPFDQLSDGYRGVLSLFADIAYRMAVLNPNSTEILSTPGIVLIDEVDLHLHPKWQSRILGDLLRIFPNLQFIVSTHAPKIIASVKASQVRRLERINDVQSYEAINRILLLDRDSLKQLDLTGAYPSEWLHFFCGVEPESELYGHSANSILEDVMGAQSRPEDVRELIDRFYRQLDERNLEAAEGVLKVLENTVGTDDDSVVGARSALETERWCAEN</sequence>
<dbReference type="PANTHER" id="PTHR43581">
    <property type="entry name" value="ATP/GTP PHOSPHATASE"/>
    <property type="match status" value="1"/>
</dbReference>
<dbReference type="InterPro" id="IPR003593">
    <property type="entry name" value="AAA+_ATPase"/>
</dbReference>
<dbReference type="GO" id="GO:0016887">
    <property type="term" value="F:ATP hydrolysis activity"/>
    <property type="evidence" value="ECO:0007669"/>
    <property type="project" value="InterPro"/>
</dbReference>
<dbReference type="InterPro" id="IPR038729">
    <property type="entry name" value="Rad50/SbcC_AAA"/>
</dbReference>
<dbReference type="GO" id="GO:0006302">
    <property type="term" value="P:double-strand break repair"/>
    <property type="evidence" value="ECO:0007669"/>
    <property type="project" value="InterPro"/>
</dbReference>
<accession>A0A1E7XZI2</accession>
<comment type="caution">
    <text evidence="2">The sequence shown here is derived from an EMBL/GenBank/DDBJ whole genome shotgun (WGS) entry which is preliminary data.</text>
</comment>